<organism evidence="1 4">
    <name type="scientific">Pseudomonas fluorescens</name>
    <dbReference type="NCBI Taxonomy" id="294"/>
    <lineage>
        <taxon>Bacteria</taxon>
        <taxon>Pseudomonadati</taxon>
        <taxon>Pseudomonadota</taxon>
        <taxon>Gammaproteobacteria</taxon>
        <taxon>Pseudomonadales</taxon>
        <taxon>Pseudomonadaceae</taxon>
        <taxon>Pseudomonas</taxon>
    </lineage>
</organism>
<proteinExistence type="predicted"/>
<dbReference type="RefSeq" id="WP_150718090.1">
    <property type="nucleotide sequence ID" value="NZ_CABVGY010000029.1"/>
</dbReference>
<evidence type="ECO:0000313" key="1">
    <source>
        <dbReference type="EMBL" id="VVN23406.1"/>
    </source>
</evidence>
<reference evidence="3 4" key="1">
    <citation type="submission" date="2019-09" db="EMBL/GenBank/DDBJ databases">
        <authorList>
            <person name="Chandra G."/>
            <person name="Truman W A."/>
        </authorList>
    </citation>
    <scope>NUCLEOTIDE SEQUENCE [LARGE SCALE GENOMIC DNA]</scope>
    <source>
        <strain evidence="1">PS659</strain>
        <strain evidence="2">PS900</strain>
    </source>
</reference>
<dbReference type="AlphaFoldDB" id="A0A5E6W477"/>
<evidence type="ECO:0000313" key="4">
    <source>
        <dbReference type="Proteomes" id="UP000326729"/>
    </source>
</evidence>
<dbReference type="EMBL" id="CABVIE010000008">
    <property type="protein sequence ID" value="VVO99909.1"/>
    <property type="molecule type" value="Genomic_DNA"/>
</dbReference>
<gene>
    <name evidence="1" type="ORF">PS659_04496</name>
    <name evidence="2" type="ORF">PS900_02781</name>
</gene>
<sequence>MRERNLFDELIQGVEEMSAQREVMRRNAVEDVRTTDIGTQEHVHIEEPPISVLTNVLHDYLESTDDEAP</sequence>
<evidence type="ECO:0000313" key="2">
    <source>
        <dbReference type="EMBL" id="VVO99909.1"/>
    </source>
</evidence>
<protein>
    <submittedName>
        <fullName evidence="1">Uncharacterized protein</fullName>
    </submittedName>
</protein>
<dbReference type="OrthoDB" id="9799384at2"/>
<name>A0A5E6W477_PSEFL</name>
<dbReference type="Proteomes" id="UP000325723">
    <property type="component" value="Unassembled WGS sequence"/>
</dbReference>
<accession>A0A5E6W477</accession>
<dbReference type="EMBL" id="CABVGY010000029">
    <property type="protein sequence ID" value="VVN23406.1"/>
    <property type="molecule type" value="Genomic_DNA"/>
</dbReference>
<dbReference type="Proteomes" id="UP000326729">
    <property type="component" value="Unassembled WGS sequence"/>
</dbReference>
<evidence type="ECO:0000313" key="3">
    <source>
        <dbReference type="Proteomes" id="UP000325723"/>
    </source>
</evidence>